<evidence type="ECO:0000259" key="10">
    <source>
        <dbReference type="Pfam" id="PF06155"/>
    </source>
</evidence>
<dbReference type="InterPro" id="IPR042098">
    <property type="entry name" value="TauD-like_sf"/>
</dbReference>
<keyword evidence="8" id="KW-0408">Iron</keyword>
<dbReference type="PANTHER" id="PTHR10696:SF33">
    <property type="entry name" value="GAMMA-BUTYROBETAINE DIOXYGENASE"/>
    <property type="match status" value="1"/>
</dbReference>
<keyword evidence="4" id="KW-0479">Metal-binding</keyword>
<feature type="domain" description="Gamma-butyrobetaine hydroxylase-like N-terminal" evidence="10">
    <location>
        <begin position="11"/>
        <end position="96"/>
    </location>
</feature>
<keyword evidence="5" id="KW-0124">Carnitine biosynthesis</keyword>
<dbReference type="GO" id="GO:0045329">
    <property type="term" value="P:carnitine biosynthetic process"/>
    <property type="evidence" value="ECO:0007669"/>
    <property type="project" value="UniProtKB-KW"/>
</dbReference>
<dbReference type="InterPro" id="IPR010376">
    <property type="entry name" value="GBBH-like_N"/>
</dbReference>
<dbReference type="Pfam" id="PF06155">
    <property type="entry name" value="GBBH-like_N"/>
    <property type="match status" value="1"/>
</dbReference>
<name>A0A914EBM1_9BILA</name>
<dbReference type="InterPro" id="IPR003819">
    <property type="entry name" value="TauD/TfdA-like"/>
</dbReference>
<dbReference type="InterPro" id="IPR050411">
    <property type="entry name" value="AlphaKG_dependent_hydroxylases"/>
</dbReference>
<evidence type="ECO:0000259" key="9">
    <source>
        <dbReference type="Pfam" id="PF02668"/>
    </source>
</evidence>
<evidence type="ECO:0000256" key="8">
    <source>
        <dbReference type="ARBA" id="ARBA00023004"/>
    </source>
</evidence>
<dbReference type="GO" id="GO:0046872">
    <property type="term" value="F:metal ion binding"/>
    <property type="evidence" value="ECO:0007669"/>
    <property type="project" value="UniProtKB-KW"/>
</dbReference>
<dbReference type="Gene3D" id="3.30.2020.30">
    <property type="match status" value="1"/>
</dbReference>
<dbReference type="AlphaFoldDB" id="A0A914EBM1"/>
<dbReference type="PANTHER" id="PTHR10696">
    <property type="entry name" value="GAMMA-BUTYROBETAINE HYDROXYLASE-RELATED"/>
    <property type="match status" value="1"/>
</dbReference>
<evidence type="ECO:0000256" key="6">
    <source>
        <dbReference type="ARBA" id="ARBA00022964"/>
    </source>
</evidence>
<dbReference type="InterPro" id="IPR038492">
    <property type="entry name" value="GBBH-like_N_sf"/>
</dbReference>
<evidence type="ECO:0000256" key="3">
    <source>
        <dbReference type="ARBA" id="ARBA00008654"/>
    </source>
</evidence>
<protein>
    <submittedName>
        <fullName evidence="12">Gamma-butyrobetaine dioxygenase</fullName>
    </submittedName>
</protein>
<reference evidence="12" key="1">
    <citation type="submission" date="2022-11" db="UniProtKB">
        <authorList>
            <consortium name="WormBaseParasite"/>
        </authorList>
    </citation>
    <scope>IDENTIFICATION</scope>
</reference>
<dbReference type="GO" id="GO:0005739">
    <property type="term" value="C:mitochondrion"/>
    <property type="evidence" value="ECO:0007669"/>
    <property type="project" value="TreeGrafter"/>
</dbReference>
<keyword evidence="6" id="KW-0223">Dioxygenase</keyword>
<sequence>MGYKIVSCVNDSENRFVNIKFNEGPDGKYSYVWLRDNTTDPHTFLINCAMKARKHQYRDFDFDPQPLKVEITGDGEALHIVWPPNLDSTYTAEWLYVRNLGNPQVIKNRRKVYLGVDQTRSWDNEEITKSLKTFKHNDVMNDDKVLHDFLYAVVVDGIAVVKDGPGGDTNMVRKWEKRIGMIQKSHYGKIFEVAAKPDASNMADVTGEEIQYHVDLSSSARVPELQLLHVVQAAEENGGMNIFCDGFKIAELLRKERPDIFEILTTVEFEYITGGFDASRNQAKKRYDYELVTQHPVFRLNKEGQVVEAIISQSARSWYFEVEPEKVPKVYEALQVLMEYCYKPENLLKTKLETGDTVLWGNTRVFHARTEYKTIPGSPRRLLNGCYFNWDYVKSKIREIRGKLQLPENNIYF</sequence>
<dbReference type="Pfam" id="PF02668">
    <property type="entry name" value="TauD"/>
    <property type="match status" value="1"/>
</dbReference>
<proteinExistence type="inferred from homology"/>
<feature type="domain" description="TauD/TfdA-like" evidence="9">
    <location>
        <begin position="133"/>
        <end position="387"/>
    </location>
</feature>
<evidence type="ECO:0000313" key="12">
    <source>
        <dbReference type="WBParaSite" id="ACRNAN_scaffold668.g8758.t1"/>
    </source>
</evidence>
<dbReference type="Gene3D" id="3.60.130.10">
    <property type="entry name" value="Clavaminate synthase-like"/>
    <property type="match status" value="1"/>
</dbReference>
<dbReference type="WBParaSite" id="ACRNAN_scaffold668.g8758.t1">
    <property type="protein sequence ID" value="ACRNAN_scaffold668.g8758.t1"/>
    <property type="gene ID" value="ACRNAN_scaffold668.g8758"/>
</dbReference>
<dbReference type="GO" id="GO:0016706">
    <property type="term" value="F:2-oxoglutarate-dependent dioxygenase activity"/>
    <property type="evidence" value="ECO:0007669"/>
    <property type="project" value="UniProtKB-ARBA"/>
</dbReference>
<keyword evidence="7" id="KW-0560">Oxidoreductase</keyword>
<comment type="pathway">
    <text evidence="2">Amine and polyamine biosynthesis; carnitine biosynthesis.</text>
</comment>
<comment type="cofactor">
    <cofactor evidence="1">
        <name>Fe(2+)</name>
        <dbReference type="ChEBI" id="CHEBI:29033"/>
    </cofactor>
</comment>
<dbReference type="Proteomes" id="UP000887540">
    <property type="component" value="Unplaced"/>
</dbReference>
<accession>A0A914EBM1</accession>
<evidence type="ECO:0000256" key="1">
    <source>
        <dbReference type="ARBA" id="ARBA00001954"/>
    </source>
</evidence>
<evidence type="ECO:0000256" key="4">
    <source>
        <dbReference type="ARBA" id="ARBA00022723"/>
    </source>
</evidence>
<keyword evidence="11" id="KW-1185">Reference proteome</keyword>
<evidence type="ECO:0000256" key="2">
    <source>
        <dbReference type="ARBA" id="ARBA00005022"/>
    </source>
</evidence>
<evidence type="ECO:0000256" key="5">
    <source>
        <dbReference type="ARBA" id="ARBA00022873"/>
    </source>
</evidence>
<evidence type="ECO:0000313" key="11">
    <source>
        <dbReference type="Proteomes" id="UP000887540"/>
    </source>
</evidence>
<evidence type="ECO:0000256" key="7">
    <source>
        <dbReference type="ARBA" id="ARBA00023002"/>
    </source>
</evidence>
<organism evidence="11 12">
    <name type="scientific">Acrobeloides nanus</name>
    <dbReference type="NCBI Taxonomy" id="290746"/>
    <lineage>
        <taxon>Eukaryota</taxon>
        <taxon>Metazoa</taxon>
        <taxon>Ecdysozoa</taxon>
        <taxon>Nematoda</taxon>
        <taxon>Chromadorea</taxon>
        <taxon>Rhabditida</taxon>
        <taxon>Tylenchina</taxon>
        <taxon>Cephalobomorpha</taxon>
        <taxon>Cephaloboidea</taxon>
        <taxon>Cephalobidae</taxon>
        <taxon>Acrobeloides</taxon>
    </lineage>
</organism>
<dbReference type="SUPFAM" id="SSF51197">
    <property type="entry name" value="Clavaminate synthase-like"/>
    <property type="match status" value="1"/>
</dbReference>
<comment type="similarity">
    <text evidence="3">Belongs to the gamma-BBH/TMLD family.</text>
</comment>